<accession>A0A7G9W8B4</accession>
<protein>
    <submittedName>
        <fullName evidence="1">Phage head closure protein</fullName>
    </submittedName>
</protein>
<evidence type="ECO:0000313" key="1">
    <source>
        <dbReference type="EMBL" id="QNO14926.1"/>
    </source>
</evidence>
<dbReference type="NCBIfam" id="TIGR01563">
    <property type="entry name" value="gp16_SPP1"/>
    <property type="match status" value="1"/>
</dbReference>
<sequence length="103" mass="12219">MRGSTRFDRVLFLLNQKNEQWEKSKTFGRVVNVSSVEFYNAANAGLRVEMQFEIYRRLYKNAEKVIYDGSVYSIIRTRKTKNDKLLLICEFLVVDQELLNEVM</sequence>
<organism evidence="1 2">
    <name type="scientific">Alkalicella caledoniensis</name>
    <dbReference type="NCBI Taxonomy" id="2731377"/>
    <lineage>
        <taxon>Bacteria</taxon>
        <taxon>Bacillati</taxon>
        <taxon>Bacillota</taxon>
        <taxon>Clostridia</taxon>
        <taxon>Eubacteriales</taxon>
        <taxon>Proteinivoracaceae</taxon>
        <taxon>Alkalicella</taxon>
    </lineage>
</organism>
<reference evidence="1 2" key="1">
    <citation type="submission" date="2020-07" db="EMBL/GenBank/DDBJ databases">
        <title>Alkalicella. sp. LB2 genome.</title>
        <authorList>
            <person name="Postec A."/>
            <person name="Quemeneur M."/>
        </authorList>
    </citation>
    <scope>NUCLEOTIDE SEQUENCE [LARGE SCALE GENOMIC DNA]</scope>
    <source>
        <strain evidence="1 2">LB2</strain>
    </source>
</reference>
<proteinExistence type="predicted"/>
<dbReference type="RefSeq" id="WP_213165290.1">
    <property type="nucleotide sequence ID" value="NZ_CP058559.1"/>
</dbReference>
<keyword evidence="2" id="KW-1185">Reference proteome</keyword>
<gene>
    <name evidence="1" type="ORF">HYG86_09140</name>
</gene>
<dbReference type="InterPro" id="IPR008767">
    <property type="entry name" value="Phage_SPP1_head-tail_adaptor"/>
</dbReference>
<dbReference type="AlphaFoldDB" id="A0A7G9W8B4"/>
<dbReference type="Proteomes" id="UP000516160">
    <property type="component" value="Chromosome"/>
</dbReference>
<evidence type="ECO:0000313" key="2">
    <source>
        <dbReference type="Proteomes" id="UP000516160"/>
    </source>
</evidence>
<dbReference type="EMBL" id="CP058559">
    <property type="protein sequence ID" value="QNO14926.1"/>
    <property type="molecule type" value="Genomic_DNA"/>
</dbReference>
<name>A0A7G9W8B4_ALKCA</name>
<dbReference type="KEGG" id="acae:HYG86_09140"/>